<keyword evidence="6" id="KW-1185">Reference proteome</keyword>
<dbReference type="PANTHER" id="PTHR22576">
    <property type="entry name" value="MUCOSA ASSOCIATED LYMPHOID TISSUE LYMPHOMA TRANSLOCATION PROTEIN 1/PARACASPASE"/>
    <property type="match status" value="1"/>
</dbReference>
<feature type="region of interest" description="Disordered" evidence="2">
    <location>
        <begin position="158"/>
        <end position="186"/>
    </location>
</feature>
<protein>
    <submittedName>
        <fullName evidence="5">Peptidase C14, caspase catalytic subunit p20</fullName>
    </submittedName>
</protein>
<dbReference type="GO" id="GO:0005509">
    <property type="term" value="F:calcium ion binding"/>
    <property type="evidence" value="ECO:0007669"/>
    <property type="project" value="InterPro"/>
</dbReference>
<dbReference type="Pfam" id="PF07603">
    <property type="entry name" value="Lcl_C"/>
    <property type="match status" value="1"/>
</dbReference>
<comment type="caution">
    <text evidence="5">The sequence shown here is derived from an EMBL/GenBank/DDBJ whole genome shotgun (WGS) entry which is preliminary data.</text>
</comment>
<organism evidence="5 6">
    <name type="scientific">Candidatus Thiomargarita nelsonii</name>
    <dbReference type="NCBI Taxonomy" id="1003181"/>
    <lineage>
        <taxon>Bacteria</taxon>
        <taxon>Pseudomonadati</taxon>
        <taxon>Pseudomonadota</taxon>
        <taxon>Gammaproteobacteria</taxon>
        <taxon>Thiotrichales</taxon>
        <taxon>Thiotrichaceae</taxon>
        <taxon>Thiomargarita</taxon>
    </lineage>
</organism>
<dbReference type="InterPro" id="IPR052039">
    <property type="entry name" value="Caspase-related_regulators"/>
</dbReference>
<evidence type="ECO:0000259" key="4">
    <source>
        <dbReference type="Pfam" id="PF07603"/>
    </source>
</evidence>
<dbReference type="InterPro" id="IPR003367">
    <property type="entry name" value="Thrombospondin_3-like_rpt"/>
</dbReference>
<feature type="non-terminal residue" evidence="5">
    <location>
        <position position="1"/>
    </location>
</feature>
<dbReference type="Gene3D" id="3.40.50.1460">
    <property type="match status" value="1"/>
</dbReference>
<sequence>ENYLFPIGAMQSVTVAEHLPYETLRVGYLLATMEGARNNLNVVILDACRNNPFARSLFIERGVDNPDGLALMEVPSGTLIAYATRPNKRALDGTGRNSPYVKHLKRELPKQGLSIVEVLTNVRVAVKKETKNRQAPGYYSELDRKFCFVGPCGQNTPSQSVTVPVSDPTPVLKSDRDRDGVADSLDNCPYNTSAEISAGVDSRGCPLDRDQDGVADYRDSCLGTSAGVSVKQNGCPVPKTTVSKPSSSRYRDNGDGTVTDNLTGLIWMKNANCSGRRMTWKKAMQWAAKLAHGQCGLRDGSRAGMWRLPTIDEWKAMVDKRYTYPALSNAAGT</sequence>
<dbReference type="AlphaFoldDB" id="A0A176S2G4"/>
<evidence type="ECO:0000256" key="1">
    <source>
        <dbReference type="ARBA" id="ARBA00022729"/>
    </source>
</evidence>
<feature type="non-terminal residue" evidence="5">
    <location>
        <position position="333"/>
    </location>
</feature>
<dbReference type="EMBL" id="LUTY01001052">
    <property type="protein sequence ID" value="OAD22282.1"/>
    <property type="molecule type" value="Genomic_DNA"/>
</dbReference>
<dbReference type="InterPro" id="IPR011600">
    <property type="entry name" value="Pept_C14_caspase"/>
</dbReference>
<accession>A0A176S2G4</accession>
<feature type="domain" description="Peptidase C14 caspase" evidence="3">
    <location>
        <begin position="20"/>
        <end position="146"/>
    </location>
</feature>
<evidence type="ECO:0000313" key="6">
    <source>
        <dbReference type="Proteomes" id="UP000076962"/>
    </source>
</evidence>
<name>A0A176S2G4_9GAMM</name>
<dbReference type="InterPro" id="IPR029030">
    <property type="entry name" value="Caspase-like_dom_sf"/>
</dbReference>
<evidence type="ECO:0000256" key="2">
    <source>
        <dbReference type="SAM" id="MobiDB-lite"/>
    </source>
</evidence>
<dbReference type="Pfam" id="PF00656">
    <property type="entry name" value="Peptidase_C14"/>
    <property type="match status" value="1"/>
</dbReference>
<dbReference type="GO" id="GO:0006508">
    <property type="term" value="P:proteolysis"/>
    <property type="evidence" value="ECO:0007669"/>
    <property type="project" value="InterPro"/>
</dbReference>
<dbReference type="GO" id="GO:0004197">
    <property type="term" value="F:cysteine-type endopeptidase activity"/>
    <property type="evidence" value="ECO:0007669"/>
    <property type="project" value="InterPro"/>
</dbReference>
<feature type="domain" description="Lcl C-terminal" evidence="4">
    <location>
        <begin position="256"/>
        <end position="329"/>
    </location>
</feature>
<dbReference type="GO" id="GO:0007155">
    <property type="term" value="P:cell adhesion"/>
    <property type="evidence" value="ECO:0007669"/>
    <property type="project" value="InterPro"/>
</dbReference>
<dbReference type="SUPFAM" id="SSF52129">
    <property type="entry name" value="Caspase-like"/>
    <property type="match status" value="1"/>
</dbReference>
<reference evidence="5 6" key="1">
    <citation type="submission" date="2016-05" db="EMBL/GenBank/DDBJ databases">
        <title>Single-cell genome of chain-forming Candidatus Thiomargarita nelsonii and comparison to other large sulfur-oxidizing bacteria.</title>
        <authorList>
            <person name="Winkel M."/>
            <person name="Salman V."/>
            <person name="Woyke T."/>
            <person name="Schulz-Vogt H."/>
            <person name="Richter M."/>
            <person name="Flood B."/>
            <person name="Bailey J."/>
            <person name="Amann R."/>
            <person name="Mussmann M."/>
        </authorList>
    </citation>
    <scope>NUCLEOTIDE SEQUENCE [LARGE SCALE GENOMIC DNA]</scope>
    <source>
        <strain evidence="5 6">THI036</strain>
    </source>
</reference>
<dbReference type="InterPro" id="IPR028974">
    <property type="entry name" value="TSP_type-3_rpt"/>
</dbReference>
<dbReference type="InterPro" id="IPR011460">
    <property type="entry name" value="Lcl_C"/>
</dbReference>
<dbReference type="Pfam" id="PF02412">
    <property type="entry name" value="TSP_3"/>
    <property type="match status" value="1"/>
</dbReference>
<dbReference type="Proteomes" id="UP000076962">
    <property type="component" value="Unassembled WGS sequence"/>
</dbReference>
<gene>
    <name evidence="5" type="ORF">THIOM_001921</name>
</gene>
<dbReference type="SUPFAM" id="SSF103647">
    <property type="entry name" value="TSP type-3 repeat"/>
    <property type="match status" value="1"/>
</dbReference>
<proteinExistence type="predicted"/>
<evidence type="ECO:0000313" key="5">
    <source>
        <dbReference type="EMBL" id="OAD22282.1"/>
    </source>
</evidence>
<feature type="compositionally biased region" description="Low complexity" evidence="2">
    <location>
        <begin position="158"/>
        <end position="171"/>
    </location>
</feature>
<keyword evidence="1" id="KW-0732">Signal</keyword>
<dbReference type="PANTHER" id="PTHR22576:SF37">
    <property type="entry name" value="MUCOSA-ASSOCIATED LYMPHOID TISSUE LYMPHOMA TRANSLOCATION PROTEIN 1"/>
    <property type="match status" value="1"/>
</dbReference>
<evidence type="ECO:0000259" key="3">
    <source>
        <dbReference type="Pfam" id="PF00656"/>
    </source>
</evidence>